<dbReference type="Pfam" id="PF03071">
    <property type="entry name" value="GNT-I"/>
    <property type="match status" value="1"/>
</dbReference>
<evidence type="ECO:0000256" key="8">
    <source>
        <dbReference type="ARBA" id="ARBA00022989"/>
    </source>
</evidence>
<evidence type="ECO:0000256" key="10">
    <source>
        <dbReference type="ARBA" id="ARBA00023136"/>
    </source>
</evidence>
<name>A0A8S0SAD1_OLEEU</name>
<dbReference type="InterPro" id="IPR004139">
    <property type="entry name" value="Glyco_trans_13"/>
</dbReference>
<evidence type="ECO:0000256" key="1">
    <source>
        <dbReference type="ARBA" id="ARBA00004323"/>
    </source>
</evidence>
<evidence type="ECO:0000256" key="12">
    <source>
        <dbReference type="RuleBase" id="RU368119"/>
    </source>
</evidence>
<evidence type="ECO:0000256" key="9">
    <source>
        <dbReference type="ARBA" id="ARBA00023034"/>
    </source>
</evidence>
<dbReference type="GO" id="GO:0000139">
    <property type="term" value="C:Golgi membrane"/>
    <property type="evidence" value="ECO:0007669"/>
    <property type="project" value="UniProtKB-SubCell"/>
</dbReference>
<dbReference type="Proteomes" id="UP000594638">
    <property type="component" value="Unassembled WGS sequence"/>
</dbReference>
<keyword evidence="9 12" id="KW-0333">Golgi apparatus</keyword>
<comment type="subcellular location">
    <subcellularLocation>
        <location evidence="1 12">Golgi apparatus membrane</location>
        <topology evidence="1 12">Single-pass type II membrane protein</topology>
    </subcellularLocation>
</comment>
<dbReference type="EC" id="2.4.1.101" evidence="12"/>
<keyword evidence="7 12" id="KW-0735">Signal-anchor</keyword>
<keyword evidence="5 12" id="KW-0812">Transmembrane</keyword>
<comment type="cofactor">
    <cofactor evidence="12">
        <name>Mn(2+)</name>
        <dbReference type="ChEBI" id="CHEBI:29035"/>
    </cofactor>
    <text evidence="12">The cofactor is mostly bound to the substrate.</text>
</comment>
<accession>A0A8S0SAD1</accession>
<dbReference type="OrthoDB" id="440755at2759"/>
<evidence type="ECO:0000313" key="15">
    <source>
        <dbReference type="Proteomes" id="UP000594638"/>
    </source>
</evidence>
<gene>
    <name evidence="14" type="ORF">OLEA9_A044001</name>
</gene>
<evidence type="ECO:0000256" key="11">
    <source>
        <dbReference type="ARBA" id="ARBA00023211"/>
    </source>
</evidence>
<comment type="catalytic activity">
    <reaction evidence="12">
        <text>N(4)-(alpha-D-Man-(1-&gt;3)-[alpha-D-Man-(1-&gt;3)-[alpha-D-Man-(1-&gt;6)]-alpha-D-Man-(1-&gt;6)]-beta-D-Man-(1-&gt;4)-beta-D-GlcNAc-(1-&gt;4)-beta-D-GlcNAc)-L-asparaginyl-[protein] (N-glucan mannose isomer 5A1,2) + UDP-N-acetyl-alpha-D-glucosamine = N(4)-{beta-D-GlcNAc-(1-&gt;2)-alpha-D-Man-(1-&gt;3)-[alpha-D-Man-(1-&gt;3)-[alpha-D-Man-(1-&gt;6)]-alpha-D-Man-(1-&gt;6)]-beta-D-Man-(1-&gt;4)-beta-D-GlcNAc-(1-&gt;4)-beta-D-GlcNAc}-L-asparaginyl-[protein] + UDP + H(+)</text>
        <dbReference type="Rhea" id="RHEA:11456"/>
        <dbReference type="Rhea" id="RHEA-COMP:14367"/>
        <dbReference type="Rhea" id="RHEA-COMP:14368"/>
        <dbReference type="ChEBI" id="CHEBI:15378"/>
        <dbReference type="ChEBI" id="CHEBI:57705"/>
        <dbReference type="ChEBI" id="CHEBI:58223"/>
        <dbReference type="ChEBI" id="CHEBI:59087"/>
        <dbReference type="ChEBI" id="CHEBI:60625"/>
        <dbReference type="EC" id="2.4.1.101"/>
    </reaction>
</comment>
<evidence type="ECO:0000256" key="6">
    <source>
        <dbReference type="ARBA" id="ARBA00022723"/>
    </source>
</evidence>
<dbReference type="GO" id="GO:0003827">
    <property type="term" value="F:alpha-1,3-mannosylglycoprotein 2-beta-N-acetylglucosaminyltransferase activity"/>
    <property type="evidence" value="ECO:0007669"/>
    <property type="project" value="UniProtKB-UniRule"/>
</dbReference>
<keyword evidence="6 12" id="KW-0479">Metal-binding</keyword>
<feature type="transmembrane region" description="Helical" evidence="12">
    <location>
        <begin position="12"/>
        <end position="29"/>
    </location>
</feature>
<dbReference type="EMBL" id="CACTIH010004070">
    <property type="protein sequence ID" value="CAA2989202.1"/>
    <property type="molecule type" value="Genomic_DNA"/>
</dbReference>
<keyword evidence="4" id="KW-0808">Transferase</keyword>
<evidence type="ECO:0000256" key="5">
    <source>
        <dbReference type="ARBA" id="ARBA00022692"/>
    </source>
</evidence>
<comment type="similarity">
    <text evidence="12">Belongs to the glycosyltransferase 13 family.</text>
</comment>
<evidence type="ECO:0000256" key="3">
    <source>
        <dbReference type="ARBA" id="ARBA00022676"/>
    </source>
</evidence>
<evidence type="ECO:0000313" key="14">
    <source>
        <dbReference type="EMBL" id="CAA2989202.1"/>
    </source>
</evidence>
<sequence length="91" mass="10810">MGKCCSCDYRYLLLIAAVPFIYIQMRLFVTQSRYADRIADAIEAENQCTRQTRLLIDQISLQKERLLSLEEEKKRQDQECRHLRALVQDLE</sequence>
<evidence type="ECO:0000256" key="4">
    <source>
        <dbReference type="ARBA" id="ARBA00022679"/>
    </source>
</evidence>
<evidence type="ECO:0000256" key="2">
    <source>
        <dbReference type="ARBA" id="ARBA00004922"/>
    </source>
</evidence>
<dbReference type="GO" id="GO:0030145">
    <property type="term" value="F:manganese ion binding"/>
    <property type="evidence" value="ECO:0007669"/>
    <property type="project" value="UniProtKB-UniRule"/>
</dbReference>
<keyword evidence="10 12" id="KW-0472">Membrane</keyword>
<comment type="pathway">
    <text evidence="2 12">Protein modification; protein glycosylation.</text>
</comment>
<keyword evidence="8 12" id="KW-1133">Transmembrane helix</keyword>
<proteinExistence type="inferred from homology"/>
<keyword evidence="13" id="KW-0175">Coiled coil</keyword>
<feature type="coiled-coil region" evidence="13">
    <location>
        <begin position="59"/>
        <end position="86"/>
    </location>
</feature>
<dbReference type="Gramene" id="OE9A044001T3">
    <property type="protein sequence ID" value="OE9A044001C3"/>
    <property type="gene ID" value="OE9A044001"/>
</dbReference>
<evidence type="ECO:0000256" key="13">
    <source>
        <dbReference type="SAM" id="Coils"/>
    </source>
</evidence>
<keyword evidence="11 12" id="KW-0464">Manganese</keyword>
<keyword evidence="15" id="KW-1185">Reference proteome</keyword>
<dbReference type="AlphaFoldDB" id="A0A8S0SAD1"/>
<comment type="function">
    <text evidence="12">Initiates complex N-linked carbohydrate formation. Essential for the conversion of high-mannose to hybrid and complex N-glycans.</text>
</comment>
<feature type="non-terminal residue" evidence="14">
    <location>
        <position position="1"/>
    </location>
</feature>
<keyword evidence="3 12" id="KW-0328">Glycosyltransferase</keyword>
<protein>
    <recommendedName>
        <fullName evidence="12">Alpha-1,3-mannosyl-glycoprotein 2-beta-N-acetylglucosaminyltransferase</fullName>
        <shortName evidence="12">GNT-I</shortName>
        <shortName evidence="12">GlcNAc-T I</shortName>
        <ecNumber evidence="12">2.4.1.101</ecNumber>
    </recommendedName>
    <alternativeName>
        <fullName evidence="12">N-glycosyl-oligosaccharide-glycoprotein N-acetylglucosaminyltransferase I</fullName>
    </alternativeName>
</protein>
<organism evidence="14 15">
    <name type="scientific">Olea europaea subsp. europaea</name>
    <dbReference type="NCBI Taxonomy" id="158383"/>
    <lineage>
        <taxon>Eukaryota</taxon>
        <taxon>Viridiplantae</taxon>
        <taxon>Streptophyta</taxon>
        <taxon>Embryophyta</taxon>
        <taxon>Tracheophyta</taxon>
        <taxon>Spermatophyta</taxon>
        <taxon>Magnoliopsida</taxon>
        <taxon>eudicotyledons</taxon>
        <taxon>Gunneridae</taxon>
        <taxon>Pentapetalae</taxon>
        <taxon>asterids</taxon>
        <taxon>lamiids</taxon>
        <taxon>Lamiales</taxon>
        <taxon>Oleaceae</taxon>
        <taxon>Oleeae</taxon>
        <taxon>Olea</taxon>
    </lineage>
</organism>
<evidence type="ECO:0000256" key="7">
    <source>
        <dbReference type="ARBA" id="ARBA00022968"/>
    </source>
</evidence>
<comment type="caution">
    <text evidence="14">The sequence shown here is derived from an EMBL/GenBank/DDBJ whole genome shotgun (WGS) entry which is preliminary data.</text>
</comment>
<reference evidence="14 15" key="1">
    <citation type="submission" date="2019-12" db="EMBL/GenBank/DDBJ databases">
        <authorList>
            <person name="Alioto T."/>
            <person name="Alioto T."/>
            <person name="Gomez Garrido J."/>
        </authorList>
    </citation>
    <scope>NUCLEOTIDE SEQUENCE [LARGE SCALE GENOMIC DNA]</scope>
</reference>